<dbReference type="PANTHER" id="PTHR47543:SF2">
    <property type="entry name" value="RNA POLYMERASE II TRANSCRIPTION FACTOR SIII SUBUNIT A"/>
    <property type="match status" value="1"/>
</dbReference>
<feature type="compositionally biased region" description="Polar residues" evidence="1">
    <location>
        <begin position="197"/>
        <end position="219"/>
    </location>
</feature>
<protein>
    <submittedName>
        <fullName evidence="3">Uncharacterized protein LOC105058328</fullName>
    </submittedName>
</protein>
<dbReference type="InterPro" id="IPR010684">
    <property type="entry name" value="RNA_pol_II_trans_fac_SIII_A"/>
</dbReference>
<dbReference type="AlphaFoldDB" id="A0A6I9S987"/>
<dbReference type="GO" id="GO:0006368">
    <property type="term" value="P:transcription elongation by RNA polymerase II"/>
    <property type="evidence" value="ECO:0007669"/>
    <property type="project" value="InterPro"/>
</dbReference>
<evidence type="ECO:0000313" key="2">
    <source>
        <dbReference type="Proteomes" id="UP000504607"/>
    </source>
</evidence>
<dbReference type="Gene3D" id="6.10.250.3180">
    <property type="match status" value="1"/>
</dbReference>
<dbReference type="GeneID" id="105058328"/>
<dbReference type="PANTHER" id="PTHR47543">
    <property type="entry name" value="OS08G0169600 PROTEIN"/>
    <property type="match status" value="1"/>
</dbReference>
<dbReference type="OrthoDB" id="21513at2759"/>
<feature type="region of interest" description="Disordered" evidence="1">
    <location>
        <begin position="125"/>
        <end position="155"/>
    </location>
</feature>
<dbReference type="Proteomes" id="UP000504607">
    <property type="component" value="Chromosome 15"/>
</dbReference>
<dbReference type="GO" id="GO:0070449">
    <property type="term" value="C:elongin complex"/>
    <property type="evidence" value="ECO:0007669"/>
    <property type="project" value="InterPro"/>
</dbReference>
<dbReference type="KEGG" id="egu:105058328"/>
<dbReference type="InParanoid" id="A0A6I9S987"/>
<dbReference type="Pfam" id="PF06881">
    <property type="entry name" value="Elongin_A"/>
    <property type="match status" value="1"/>
</dbReference>
<sequence>MELQREAPSLLELCKQLAIDNVRYIGNVEAVDLHLLEDILPHCTIDQLTRIEDATIGRDLSPVTNNLWKRFYEKQFGVDNTNNVIRRMKQKKVVFKWRRLYEAKMKVIEEEQNQIAKKIKQRYEESEAKRQSRQVRLCNKVPPSSSKRSFCGGSGSSNSFSNLKGNLMKKAKMEYLNSHEAKIHATMRKNALGRKSFPTQSNPRSSKPNFPGNSLSNSKLAKPVARNNSN</sequence>
<proteinExistence type="predicted"/>
<name>A0A6I9S987_ELAGV</name>
<accession>A0A6I9S987</accession>
<reference evidence="3" key="1">
    <citation type="submission" date="2025-08" db="UniProtKB">
        <authorList>
            <consortium name="RefSeq"/>
        </authorList>
    </citation>
    <scope>IDENTIFICATION</scope>
</reference>
<keyword evidence="2" id="KW-1185">Reference proteome</keyword>
<evidence type="ECO:0000313" key="3">
    <source>
        <dbReference type="RefSeq" id="XP_010939513.1"/>
    </source>
</evidence>
<dbReference type="RefSeq" id="XP_010939513.1">
    <property type="nucleotide sequence ID" value="XM_010941211.3"/>
</dbReference>
<evidence type="ECO:0000256" key="1">
    <source>
        <dbReference type="SAM" id="MobiDB-lite"/>
    </source>
</evidence>
<gene>
    <name evidence="3" type="primary">LOC105058328</name>
</gene>
<organism evidence="2 3">
    <name type="scientific">Elaeis guineensis var. tenera</name>
    <name type="common">Oil palm</name>
    <dbReference type="NCBI Taxonomy" id="51953"/>
    <lineage>
        <taxon>Eukaryota</taxon>
        <taxon>Viridiplantae</taxon>
        <taxon>Streptophyta</taxon>
        <taxon>Embryophyta</taxon>
        <taxon>Tracheophyta</taxon>
        <taxon>Spermatophyta</taxon>
        <taxon>Magnoliopsida</taxon>
        <taxon>Liliopsida</taxon>
        <taxon>Arecaceae</taxon>
        <taxon>Arecoideae</taxon>
        <taxon>Cocoseae</taxon>
        <taxon>Elaeidinae</taxon>
        <taxon>Elaeis</taxon>
    </lineage>
</organism>
<feature type="region of interest" description="Disordered" evidence="1">
    <location>
        <begin position="191"/>
        <end position="230"/>
    </location>
</feature>